<organism evidence="7 8">
    <name type="scientific">Spiroplasma tabanidicola</name>
    <dbReference type="NCBI Taxonomy" id="324079"/>
    <lineage>
        <taxon>Bacteria</taxon>
        <taxon>Bacillati</taxon>
        <taxon>Mycoplasmatota</taxon>
        <taxon>Mollicutes</taxon>
        <taxon>Entomoplasmatales</taxon>
        <taxon>Spiroplasmataceae</taxon>
        <taxon>Spiroplasma</taxon>
    </lineage>
</organism>
<dbReference type="Proteomes" id="UP000424468">
    <property type="component" value="Chromosome"/>
</dbReference>
<dbReference type="OrthoDB" id="9809288at2"/>
<dbReference type="PANTHER" id="PTHR43673">
    <property type="entry name" value="NAD(P)H NITROREDUCTASE YDGI-RELATED"/>
    <property type="match status" value="1"/>
</dbReference>
<feature type="domain" description="Nitroreductase" evidence="6">
    <location>
        <begin position="8"/>
        <end position="188"/>
    </location>
</feature>
<accession>A0A6I6C736</accession>
<keyword evidence="5" id="KW-0560">Oxidoreductase</keyword>
<dbReference type="InterPro" id="IPR000415">
    <property type="entry name" value="Nitroreductase-like"/>
</dbReference>
<dbReference type="GO" id="GO:0016491">
    <property type="term" value="F:oxidoreductase activity"/>
    <property type="evidence" value="ECO:0007669"/>
    <property type="project" value="UniProtKB-KW"/>
</dbReference>
<evidence type="ECO:0000259" key="6">
    <source>
        <dbReference type="Pfam" id="PF00881"/>
    </source>
</evidence>
<dbReference type="RefSeq" id="WP_156005744.1">
    <property type="nucleotide sequence ID" value="NZ_CP046276.1"/>
</dbReference>
<dbReference type="KEGG" id="stab:STABA_v1c02390"/>
<proteinExistence type="inferred from homology"/>
<reference evidence="7 8" key="1">
    <citation type="submission" date="2019-11" db="EMBL/GenBank/DDBJ databases">
        <title>Complete genome sequence of Spiroplasma tabanidicola TAUS-1 (DSM 22603).</title>
        <authorList>
            <person name="Huang C.-T."/>
            <person name="Lin Y.-C."/>
            <person name="Kuo C.-H."/>
        </authorList>
    </citation>
    <scope>NUCLEOTIDE SEQUENCE [LARGE SCALE GENOMIC DNA]</scope>
    <source>
        <strain evidence="7 8">TAUS-1</strain>
    </source>
</reference>
<dbReference type="AlphaFoldDB" id="A0A6I6C736"/>
<dbReference type="PANTHER" id="PTHR43673:SF2">
    <property type="entry name" value="NITROREDUCTASE"/>
    <property type="match status" value="1"/>
</dbReference>
<keyword evidence="3" id="KW-0285">Flavoprotein</keyword>
<dbReference type="SUPFAM" id="SSF55469">
    <property type="entry name" value="FMN-dependent nitroreductase-like"/>
    <property type="match status" value="1"/>
</dbReference>
<evidence type="ECO:0000256" key="2">
    <source>
        <dbReference type="ARBA" id="ARBA00007118"/>
    </source>
</evidence>
<comment type="similarity">
    <text evidence="2">Belongs to the nitroreductase family.</text>
</comment>
<dbReference type="Gene3D" id="3.40.109.10">
    <property type="entry name" value="NADH Oxidase"/>
    <property type="match status" value="1"/>
</dbReference>
<gene>
    <name evidence="7" type="ORF">STABA_v1c02390</name>
</gene>
<evidence type="ECO:0000256" key="5">
    <source>
        <dbReference type="ARBA" id="ARBA00023002"/>
    </source>
</evidence>
<evidence type="ECO:0000313" key="8">
    <source>
        <dbReference type="Proteomes" id="UP000424468"/>
    </source>
</evidence>
<evidence type="ECO:0000256" key="1">
    <source>
        <dbReference type="ARBA" id="ARBA00001917"/>
    </source>
</evidence>
<keyword evidence="4" id="KW-0288">FMN</keyword>
<evidence type="ECO:0000256" key="4">
    <source>
        <dbReference type="ARBA" id="ARBA00022643"/>
    </source>
</evidence>
<keyword evidence="8" id="KW-1185">Reference proteome</keyword>
<dbReference type="EMBL" id="CP046276">
    <property type="protein sequence ID" value="QGS51606.1"/>
    <property type="molecule type" value="Genomic_DNA"/>
</dbReference>
<name>A0A6I6C736_9MOLU</name>
<evidence type="ECO:0000313" key="7">
    <source>
        <dbReference type="EMBL" id="QGS51606.1"/>
    </source>
</evidence>
<sequence length="214" mass="24173">MSKCLELLKTRRSTKRWKDQFKLSDEQKITILDAIRFAPSSNGMEPFRVLYIEDMDIRKELNQAFFGQSGVLTASALLIWITPSENWIENKVVPVQVARNIPEQFATLREGKINGLRATWKNHNVSANQWAARQAYISLGTMIVTAAEQGINTCPLEGFIPGDVKEVLVKTGLMDKENEEVSLACFVGKVDESAEMHYAFSKSRKPAEESYKVV</sequence>
<evidence type="ECO:0000256" key="3">
    <source>
        <dbReference type="ARBA" id="ARBA00022630"/>
    </source>
</evidence>
<comment type="cofactor">
    <cofactor evidence="1">
        <name>FMN</name>
        <dbReference type="ChEBI" id="CHEBI:58210"/>
    </cofactor>
</comment>
<protein>
    <submittedName>
        <fullName evidence="7">Nitroreductase</fullName>
    </submittedName>
</protein>
<dbReference type="InterPro" id="IPR029479">
    <property type="entry name" value="Nitroreductase"/>
</dbReference>
<dbReference type="Pfam" id="PF00881">
    <property type="entry name" value="Nitroreductase"/>
    <property type="match status" value="1"/>
</dbReference>